<dbReference type="AlphaFoldDB" id="A0AA36CTC4"/>
<keyword evidence="2" id="KW-1185">Reference proteome</keyword>
<dbReference type="Proteomes" id="UP001177023">
    <property type="component" value="Unassembled WGS sequence"/>
</dbReference>
<reference evidence="1" key="1">
    <citation type="submission" date="2023-06" db="EMBL/GenBank/DDBJ databases">
        <authorList>
            <person name="Delattre M."/>
        </authorList>
    </citation>
    <scope>NUCLEOTIDE SEQUENCE</scope>
    <source>
        <strain evidence="1">AF72</strain>
    </source>
</reference>
<accession>A0AA36CTC4</accession>
<evidence type="ECO:0000313" key="2">
    <source>
        <dbReference type="Proteomes" id="UP001177023"/>
    </source>
</evidence>
<dbReference type="EMBL" id="CATQJA010002626">
    <property type="protein sequence ID" value="CAJ0574132.1"/>
    <property type="molecule type" value="Genomic_DNA"/>
</dbReference>
<organism evidence="1 2">
    <name type="scientific">Mesorhabditis spiculigera</name>
    <dbReference type="NCBI Taxonomy" id="96644"/>
    <lineage>
        <taxon>Eukaryota</taxon>
        <taxon>Metazoa</taxon>
        <taxon>Ecdysozoa</taxon>
        <taxon>Nematoda</taxon>
        <taxon>Chromadorea</taxon>
        <taxon>Rhabditida</taxon>
        <taxon>Rhabditina</taxon>
        <taxon>Rhabditomorpha</taxon>
        <taxon>Rhabditoidea</taxon>
        <taxon>Rhabditidae</taxon>
        <taxon>Mesorhabditinae</taxon>
        <taxon>Mesorhabditis</taxon>
    </lineage>
</organism>
<sequence>MNEDWPHVISGSSLYQKMFGVAVLNKFKELLTDEVEAQFSKVLGSLETTQLTPPPLFEKRAANHYDTILATGLSKQLQKTVLTFLHSVHALRDLCLQYEKYGLEGEASSSKVALANCLASRLMSLPNHADIRGLTLARIALAFLQVDPTSICGSLNRDPALIQKCSKALNSAAEQGLTAHVEKMAQDLLTDEAFRAYLATLSDPLASLEICSEWEQMEVPEIGTLGVPIAPSLRTIPAAFESRIDPFELAVLAQPLANNVRQATLRAQLLWSGLAADIMPIKESTVSSSFMAVTDLLPRPSEHPQRIPAIPRLDRSIGENGLKKMRSRDVRTNKLLAGTDGRGKGSAPSLTSMYEKVTGFTGGWFGN</sequence>
<evidence type="ECO:0000313" key="1">
    <source>
        <dbReference type="EMBL" id="CAJ0574132.1"/>
    </source>
</evidence>
<comment type="caution">
    <text evidence="1">The sequence shown here is derived from an EMBL/GenBank/DDBJ whole genome shotgun (WGS) entry which is preliminary data.</text>
</comment>
<gene>
    <name evidence="1" type="ORF">MSPICULIGERA_LOCUS12473</name>
</gene>
<name>A0AA36CTC4_9BILA</name>
<feature type="non-terminal residue" evidence="1">
    <location>
        <position position="367"/>
    </location>
</feature>
<protein>
    <submittedName>
        <fullName evidence="1">Uncharacterized protein</fullName>
    </submittedName>
</protein>
<proteinExistence type="predicted"/>